<name>A0ABR3V3J9_HUMIN</name>
<comment type="caution">
    <text evidence="1">The sequence shown here is derived from an EMBL/GenBank/DDBJ whole genome shotgun (WGS) entry which is preliminary data.</text>
</comment>
<organism evidence="1 2">
    <name type="scientific">Humicola insolens</name>
    <name type="common">Soft-rot fungus</name>
    <dbReference type="NCBI Taxonomy" id="85995"/>
    <lineage>
        <taxon>Eukaryota</taxon>
        <taxon>Fungi</taxon>
        <taxon>Dikarya</taxon>
        <taxon>Ascomycota</taxon>
        <taxon>Pezizomycotina</taxon>
        <taxon>Sordariomycetes</taxon>
        <taxon>Sordariomycetidae</taxon>
        <taxon>Sordariales</taxon>
        <taxon>Chaetomiaceae</taxon>
        <taxon>Mycothermus</taxon>
    </lineage>
</organism>
<evidence type="ECO:0000313" key="1">
    <source>
        <dbReference type="EMBL" id="KAL1835848.1"/>
    </source>
</evidence>
<sequence>MMLTSASTQLRAKEIPAVIQSSPFIPASAQTAYLITLIPRHAPLQKVMILTAARVWQRGQLGEAEMLVAALSGSYLYQRGFNVREAGANPDVVPESRWLDEETYVFATIPHLRQNVRRSLQDVDRATEIKEAEEELGELPDIQRDADTCIARLEHVKSKASKLKEQKKPLEQVLAADQEYLLKLVERQHTAEQAETFLRQVIDVLKQIP</sequence>
<keyword evidence="2" id="KW-1185">Reference proteome</keyword>
<protein>
    <submittedName>
        <fullName evidence="1">Uncharacterized protein</fullName>
    </submittedName>
</protein>
<dbReference type="Proteomes" id="UP001583172">
    <property type="component" value="Unassembled WGS sequence"/>
</dbReference>
<proteinExistence type="predicted"/>
<accession>A0ABR3V3J9</accession>
<gene>
    <name evidence="1" type="ORF">VTJ49DRAFT_5977</name>
</gene>
<reference evidence="1 2" key="1">
    <citation type="journal article" date="2024" name="Commun. Biol.">
        <title>Comparative genomic analysis of thermophilic fungi reveals convergent evolutionary adaptations and gene losses.</title>
        <authorList>
            <person name="Steindorff A.S."/>
            <person name="Aguilar-Pontes M.V."/>
            <person name="Robinson A.J."/>
            <person name="Andreopoulos B."/>
            <person name="LaButti K."/>
            <person name="Kuo A."/>
            <person name="Mondo S."/>
            <person name="Riley R."/>
            <person name="Otillar R."/>
            <person name="Haridas S."/>
            <person name="Lipzen A."/>
            <person name="Grimwood J."/>
            <person name="Schmutz J."/>
            <person name="Clum A."/>
            <person name="Reid I.D."/>
            <person name="Moisan M.C."/>
            <person name="Butler G."/>
            <person name="Nguyen T.T.M."/>
            <person name="Dewar K."/>
            <person name="Conant G."/>
            <person name="Drula E."/>
            <person name="Henrissat B."/>
            <person name="Hansel C."/>
            <person name="Singer S."/>
            <person name="Hutchinson M.I."/>
            <person name="de Vries R.P."/>
            <person name="Natvig D.O."/>
            <person name="Powell A.J."/>
            <person name="Tsang A."/>
            <person name="Grigoriev I.V."/>
        </authorList>
    </citation>
    <scope>NUCLEOTIDE SEQUENCE [LARGE SCALE GENOMIC DNA]</scope>
    <source>
        <strain evidence="1 2">CBS 620.91</strain>
    </source>
</reference>
<dbReference type="EMBL" id="JAZGSY010000525">
    <property type="protein sequence ID" value="KAL1835848.1"/>
    <property type="molecule type" value="Genomic_DNA"/>
</dbReference>
<evidence type="ECO:0000313" key="2">
    <source>
        <dbReference type="Proteomes" id="UP001583172"/>
    </source>
</evidence>